<dbReference type="EMBL" id="JABCKI010005787">
    <property type="protein sequence ID" value="KAG5638034.1"/>
    <property type="molecule type" value="Genomic_DNA"/>
</dbReference>
<keyword evidence="1" id="KW-0547">Nucleotide-binding</keyword>
<sequence length="146" mass="16122">MVTDSHNISPLVFTKICMLGRGASGQVWKVTCDLEGTGGVVALKQSRVSTRVSRPLLQYEARIIKLLQGTKLWYLKKKNHTFSLHNVLVIGDQVVSNTTPKLAHSRQPSSSVVSSLLWHIYTATASSTATSSHRIWSFPLTEKESS</sequence>
<evidence type="ECO:0008006" key="4">
    <source>
        <dbReference type="Google" id="ProtNLM"/>
    </source>
</evidence>
<dbReference type="InterPro" id="IPR017441">
    <property type="entry name" value="Protein_kinase_ATP_BS"/>
</dbReference>
<dbReference type="Gene3D" id="3.30.200.20">
    <property type="entry name" value="Phosphorylase Kinase, domain 1"/>
    <property type="match status" value="1"/>
</dbReference>
<dbReference type="OrthoDB" id="5579860at2759"/>
<comment type="caution">
    <text evidence="2">The sequence shown here is derived from an EMBL/GenBank/DDBJ whole genome shotgun (WGS) entry which is preliminary data.</text>
</comment>
<evidence type="ECO:0000256" key="1">
    <source>
        <dbReference type="PROSITE-ProRule" id="PRU10141"/>
    </source>
</evidence>
<protein>
    <recommendedName>
        <fullName evidence="4">Protein kinase domain-containing protein</fullName>
    </recommendedName>
</protein>
<reference evidence="2" key="2">
    <citation type="submission" date="2021-10" db="EMBL/GenBank/DDBJ databases">
        <title>Phylogenomics reveals ancestral predisposition of the termite-cultivated fungus Termitomyces towards a domesticated lifestyle.</title>
        <authorList>
            <person name="Auxier B."/>
            <person name="Grum-Grzhimaylo A."/>
            <person name="Cardenas M.E."/>
            <person name="Lodge J.D."/>
            <person name="Laessoe T."/>
            <person name="Pedersen O."/>
            <person name="Smith M.E."/>
            <person name="Kuyper T.W."/>
            <person name="Franco-Molano E.A."/>
            <person name="Baroni T.J."/>
            <person name="Aanen D.K."/>
        </authorList>
    </citation>
    <scope>NUCLEOTIDE SEQUENCE</scope>
    <source>
        <strain evidence="2">D49</strain>
    </source>
</reference>
<feature type="binding site" evidence="1">
    <location>
        <position position="44"/>
    </location>
    <ligand>
        <name>ATP</name>
        <dbReference type="ChEBI" id="CHEBI:30616"/>
    </ligand>
</feature>
<evidence type="ECO:0000313" key="3">
    <source>
        <dbReference type="Proteomes" id="UP000717328"/>
    </source>
</evidence>
<reference evidence="2" key="1">
    <citation type="submission" date="2021-02" db="EMBL/GenBank/DDBJ databases">
        <authorList>
            <person name="Nieuwenhuis M."/>
            <person name="Van De Peppel L.J.J."/>
        </authorList>
    </citation>
    <scope>NUCLEOTIDE SEQUENCE</scope>
    <source>
        <strain evidence="2">D49</strain>
    </source>
</reference>
<dbReference type="PROSITE" id="PS00107">
    <property type="entry name" value="PROTEIN_KINASE_ATP"/>
    <property type="match status" value="1"/>
</dbReference>
<keyword evidence="1" id="KW-0067">ATP-binding</keyword>
<dbReference type="Proteomes" id="UP000717328">
    <property type="component" value="Unassembled WGS sequence"/>
</dbReference>
<dbReference type="SUPFAM" id="SSF56112">
    <property type="entry name" value="Protein kinase-like (PK-like)"/>
    <property type="match status" value="1"/>
</dbReference>
<dbReference type="InterPro" id="IPR011009">
    <property type="entry name" value="Kinase-like_dom_sf"/>
</dbReference>
<gene>
    <name evidence="2" type="ORF">H0H81_002235</name>
</gene>
<name>A0A9P7FTG0_9AGAR</name>
<keyword evidence="3" id="KW-1185">Reference proteome</keyword>
<accession>A0A9P7FTG0</accession>
<proteinExistence type="predicted"/>
<organism evidence="2 3">
    <name type="scientific">Sphagnurus paluster</name>
    <dbReference type="NCBI Taxonomy" id="117069"/>
    <lineage>
        <taxon>Eukaryota</taxon>
        <taxon>Fungi</taxon>
        <taxon>Dikarya</taxon>
        <taxon>Basidiomycota</taxon>
        <taxon>Agaricomycotina</taxon>
        <taxon>Agaricomycetes</taxon>
        <taxon>Agaricomycetidae</taxon>
        <taxon>Agaricales</taxon>
        <taxon>Tricholomatineae</taxon>
        <taxon>Lyophyllaceae</taxon>
        <taxon>Sphagnurus</taxon>
    </lineage>
</organism>
<evidence type="ECO:0000313" key="2">
    <source>
        <dbReference type="EMBL" id="KAG5638034.1"/>
    </source>
</evidence>
<dbReference type="GO" id="GO:0005524">
    <property type="term" value="F:ATP binding"/>
    <property type="evidence" value="ECO:0007669"/>
    <property type="project" value="UniProtKB-UniRule"/>
</dbReference>
<dbReference type="AlphaFoldDB" id="A0A9P7FTG0"/>